<evidence type="ECO:0000313" key="3">
    <source>
        <dbReference type="Proteomes" id="UP000663203"/>
    </source>
</evidence>
<dbReference type="InterPro" id="IPR058328">
    <property type="entry name" value="DUF8015"/>
</dbReference>
<evidence type="ECO:0000256" key="1">
    <source>
        <dbReference type="SAM" id="Phobius"/>
    </source>
</evidence>
<dbReference type="Pfam" id="PF26047">
    <property type="entry name" value="DUF8015"/>
    <property type="match status" value="1"/>
</dbReference>
<dbReference type="AlphaFoldDB" id="A0A8A2VJC7"/>
<dbReference type="EMBL" id="CP071462">
    <property type="protein sequence ID" value="QSX00801.1"/>
    <property type="molecule type" value="Genomic_DNA"/>
</dbReference>
<evidence type="ECO:0000313" key="2">
    <source>
        <dbReference type="EMBL" id="QSX00801.1"/>
    </source>
</evidence>
<keyword evidence="3" id="KW-1185">Reference proteome</keyword>
<accession>A0A8A2VJC7</accession>
<protein>
    <submittedName>
        <fullName evidence="2">Uncharacterized protein</fullName>
    </submittedName>
</protein>
<reference evidence="2 3" key="1">
    <citation type="submission" date="2021-03" db="EMBL/GenBank/DDBJ databases">
        <title>Haloterrigena longa sp. nov. and Haloterrigena limicola sp. nov., extremely halophilic archaea isolated from a salt lake.</title>
        <authorList>
            <person name="Henglin C."/>
        </authorList>
    </citation>
    <scope>NUCLEOTIDE SEQUENCE [LARGE SCALE GENOMIC DNA]</scope>
    <source>
        <strain evidence="2 3">KZCA68</strain>
    </source>
</reference>
<dbReference type="GeneID" id="63187148"/>
<gene>
    <name evidence="2" type="ORF">J0X25_07545</name>
</gene>
<organism evidence="2 3">
    <name type="scientific">Haloterrigena alkaliphila</name>
    <dbReference type="NCBI Taxonomy" id="2816475"/>
    <lineage>
        <taxon>Archaea</taxon>
        <taxon>Methanobacteriati</taxon>
        <taxon>Methanobacteriota</taxon>
        <taxon>Stenosarchaea group</taxon>
        <taxon>Halobacteria</taxon>
        <taxon>Halobacteriales</taxon>
        <taxon>Natrialbaceae</taxon>
        <taxon>Haloterrigena</taxon>
    </lineage>
</organism>
<keyword evidence="1" id="KW-1133">Transmembrane helix</keyword>
<keyword evidence="1" id="KW-0472">Membrane</keyword>
<feature type="transmembrane region" description="Helical" evidence="1">
    <location>
        <begin position="29"/>
        <end position="48"/>
    </location>
</feature>
<feature type="transmembrane region" description="Helical" evidence="1">
    <location>
        <begin position="54"/>
        <end position="72"/>
    </location>
</feature>
<dbReference type="Proteomes" id="UP000663203">
    <property type="component" value="Chromosome"/>
</dbReference>
<keyword evidence="1" id="KW-0812">Transmembrane</keyword>
<name>A0A8A2VJC7_9EURY</name>
<dbReference type="RefSeq" id="WP_207290518.1">
    <property type="nucleotide sequence ID" value="NZ_CP071462.1"/>
</dbReference>
<proteinExistence type="predicted"/>
<sequence>MQENGISRPRRDPFETLVDVLAAVDRDDLLLGIVPIAFAVALVAASTLSVSLPGAMGIAATIGVLVVIDACYRNPPIDQGST</sequence>
<dbReference type="KEGG" id="hakz:J0X25_07545"/>